<evidence type="ECO:0000313" key="2">
    <source>
        <dbReference type="Proteomes" id="UP000006038"/>
    </source>
</evidence>
<protein>
    <submittedName>
        <fullName evidence="1">Uncharacterized protein</fullName>
    </submittedName>
</protein>
<dbReference type="PANTHER" id="PTHR31662">
    <property type="entry name" value="BNAANNG10740D PROTEIN-RELATED"/>
    <property type="match status" value="1"/>
</dbReference>
<dbReference type="GO" id="GO:0005634">
    <property type="term" value="C:nucleus"/>
    <property type="evidence" value="ECO:0007669"/>
    <property type="project" value="TreeGrafter"/>
</dbReference>
<dbReference type="AlphaFoldDB" id="J3KUW6"/>
<dbReference type="HOGENOM" id="CLU_2149763_0_0_1"/>
<dbReference type="InterPro" id="IPR007592">
    <property type="entry name" value="GEBP"/>
</dbReference>
<accession>J3KUW6</accession>
<name>J3KUW6_ORYBR</name>
<dbReference type="EnsemblPlants" id="OB0087G10010.1">
    <property type="protein sequence ID" value="OB0087G10010.1"/>
    <property type="gene ID" value="OB0087G10010"/>
</dbReference>
<dbReference type="GO" id="GO:0006355">
    <property type="term" value="P:regulation of DNA-templated transcription"/>
    <property type="evidence" value="ECO:0007669"/>
    <property type="project" value="InterPro"/>
</dbReference>
<sequence length="112" mass="12693">MLSTPRPGQCHRRFELSKAIWGKGIAPAPAKSPDELRRRYPDLVDTVERISAAECQGRAGNALKRGLGFIDDTTAGRLNSLAKKQRCLEIKMMLKRHDLRKRVLSKRIKIID</sequence>
<dbReference type="PANTHER" id="PTHR31662:SF9">
    <property type="entry name" value="OS09G0126600 PROTEIN"/>
    <property type="match status" value="1"/>
</dbReference>
<organism evidence="1">
    <name type="scientific">Oryza brachyantha</name>
    <name type="common">malo sina</name>
    <dbReference type="NCBI Taxonomy" id="4533"/>
    <lineage>
        <taxon>Eukaryota</taxon>
        <taxon>Viridiplantae</taxon>
        <taxon>Streptophyta</taxon>
        <taxon>Embryophyta</taxon>
        <taxon>Tracheophyta</taxon>
        <taxon>Spermatophyta</taxon>
        <taxon>Magnoliopsida</taxon>
        <taxon>Liliopsida</taxon>
        <taxon>Poales</taxon>
        <taxon>Poaceae</taxon>
        <taxon>BOP clade</taxon>
        <taxon>Oryzoideae</taxon>
        <taxon>Oryzeae</taxon>
        <taxon>Oryzinae</taxon>
        <taxon>Oryza</taxon>
    </lineage>
</organism>
<evidence type="ECO:0000313" key="1">
    <source>
        <dbReference type="EnsemblPlants" id="OB0087G10010.1"/>
    </source>
</evidence>
<dbReference type="Gramene" id="OB0087G10010.1">
    <property type="protein sequence ID" value="OB0087G10010.1"/>
    <property type="gene ID" value="OB0087G10010"/>
</dbReference>
<keyword evidence="2" id="KW-1185">Reference proteome</keyword>
<reference evidence="1" key="1">
    <citation type="submission" date="2015-06" db="UniProtKB">
        <authorList>
            <consortium name="EnsemblPlants"/>
        </authorList>
    </citation>
    <scope>IDENTIFICATION</scope>
</reference>
<dbReference type="Proteomes" id="UP000006038">
    <property type="component" value="Unassembled WGS sequence"/>
</dbReference>
<proteinExistence type="predicted"/>